<reference evidence="2" key="1">
    <citation type="submission" date="2014-03" db="EMBL/GenBank/DDBJ databases">
        <authorList>
            <person name="Aksoy S."/>
            <person name="Warren W."/>
            <person name="Wilson R.K."/>
        </authorList>
    </citation>
    <scope>NUCLEOTIDE SEQUENCE [LARGE SCALE GENOMIC DNA]</scope>
    <source>
        <strain evidence="2">IAEA</strain>
    </source>
</reference>
<name>A0A1A9ZZG1_GLOPL</name>
<dbReference type="EnsemblMetazoa" id="GPAI029721-RA">
    <property type="protein sequence ID" value="GPAI029721-PA"/>
    <property type="gene ID" value="GPAI029721"/>
</dbReference>
<organism evidence="1 2">
    <name type="scientific">Glossina pallidipes</name>
    <name type="common">Tsetse fly</name>
    <dbReference type="NCBI Taxonomy" id="7398"/>
    <lineage>
        <taxon>Eukaryota</taxon>
        <taxon>Metazoa</taxon>
        <taxon>Ecdysozoa</taxon>
        <taxon>Arthropoda</taxon>
        <taxon>Hexapoda</taxon>
        <taxon>Insecta</taxon>
        <taxon>Pterygota</taxon>
        <taxon>Neoptera</taxon>
        <taxon>Endopterygota</taxon>
        <taxon>Diptera</taxon>
        <taxon>Brachycera</taxon>
        <taxon>Muscomorpha</taxon>
        <taxon>Hippoboscoidea</taxon>
        <taxon>Glossinidae</taxon>
        <taxon>Glossina</taxon>
    </lineage>
</organism>
<proteinExistence type="predicted"/>
<dbReference type="Proteomes" id="UP000092445">
    <property type="component" value="Unassembled WGS sequence"/>
</dbReference>
<dbReference type="AlphaFoldDB" id="A0A1A9ZZG1"/>
<keyword evidence="2" id="KW-1185">Reference proteome</keyword>
<protein>
    <submittedName>
        <fullName evidence="1">Uncharacterized protein</fullName>
    </submittedName>
</protein>
<accession>A0A1A9ZZG1</accession>
<reference evidence="1" key="2">
    <citation type="submission" date="2020-05" db="UniProtKB">
        <authorList>
            <consortium name="EnsemblMetazoa"/>
        </authorList>
    </citation>
    <scope>IDENTIFICATION</scope>
    <source>
        <strain evidence="1">IAEA</strain>
    </source>
</reference>
<evidence type="ECO:0000313" key="2">
    <source>
        <dbReference type="Proteomes" id="UP000092445"/>
    </source>
</evidence>
<sequence length="107" mass="12352">MPSSMPYAQAFQNLILCKNTWTLRVIHYYSLAVAAKNEGPLKYILANLAIKYSKVPYNTGSEVVADSYTRMYTVCCSQTLINVSYVRYQSKFKNRYFTGNYAQLYEV</sequence>
<dbReference type="VEuPathDB" id="VectorBase:GPAI029721"/>
<evidence type="ECO:0000313" key="1">
    <source>
        <dbReference type="EnsemblMetazoa" id="GPAI029721-PA"/>
    </source>
</evidence>